<dbReference type="InterPro" id="IPR036898">
    <property type="entry name" value="RNA_pol_Rpb7-like_N_sf"/>
</dbReference>
<feature type="region of interest" description="Disordered" evidence="3">
    <location>
        <begin position="221"/>
        <end position="240"/>
    </location>
</feature>
<feature type="compositionally biased region" description="Basic residues" evidence="3">
    <location>
        <begin position="332"/>
        <end position="344"/>
    </location>
</feature>
<evidence type="ECO:0000313" key="5">
    <source>
        <dbReference type="Proteomes" id="UP001300502"/>
    </source>
</evidence>
<reference evidence="4 5" key="1">
    <citation type="submission" date="2022-07" db="EMBL/GenBank/DDBJ databases">
        <title>Genome-wide signatures of adaptation to extreme environments.</title>
        <authorList>
            <person name="Cho C.H."/>
            <person name="Yoon H.S."/>
        </authorList>
    </citation>
    <scope>NUCLEOTIDE SEQUENCE [LARGE SCALE GENOMIC DNA]</scope>
    <source>
        <strain evidence="4 5">108.79 E11</strain>
    </source>
</reference>
<evidence type="ECO:0000256" key="1">
    <source>
        <dbReference type="ARBA" id="ARBA00022478"/>
    </source>
</evidence>
<keyword evidence="5" id="KW-1185">Reference proteome</keyword>
<dbReference type="GO" id="GO:0000428">
    <property type="term" value="C:DNA-directed RNA polymerase complex"/>
    <property type="evidence" value="ECO:0007669"/>
    <property type="project" value="UniProtKB-KW"/>
</dbReference>
<feature type="compositionally biased region" description="Basic and acidic residues" evidence="3">
    <location>
        <begin position="231"/>
        <end position="240"/>
    </location>
</feature>
<feature type="compositionally biased region" description="Polar residues" evidence="3">
    <location>
        <begin position="285"/>
        <end position="294"/>
    </location>
</feature>
<feature type="compositionally biased region" description="Basic residues" evidence="3">
    <location>
        <begin position="298"/>
        <end position="323"/>
    </location>
</feature>
<comment type="caution">
    <text evidence="4">The sequence shown here is derived from an EMBL/GenBank/DDBJ whole genome shotgun (WGS) entry which is preliminary data.</text>
</comment>
<evidence type="ECO:0000256" key="3">
    <source>
        <dbReference type="SAM" id="MobiDB-lite"/>
    </source>
</evidence>
<dbReference type="Proteomes" id="UP001300502">
    <property type="component" value="Unassembled WGS sequence"/>
</dbReference>
<protein>
    <recommendedName>
        <fullName evidence="6">DNA-directed RNA polymerase I subunit RPA43</fullName>
    </recommendedName>
</protein>
<accession>A0AAV9IN27</accession>
<gene>
    <name evidence="4" type="ORF">GAYE_SCF62G6614</name>
</gene>
<sequence length="344" mass="38715">MFSIVPYQLTTLVPPWFLDPIKGSRLVKKCFENLLSDAVLGYEPSLGGVLLAYGNVRLPPNAVTLVDYTPFGRATCYVKVLLLKLSPGQRLIGRVVFVGEDQISLRVFGIFSAVITVENGLSDYGVVVDAQQRAVGGQSVQGQETSSKQATKNNKIGLGSWLRFEVLRVQLGASERLFLLHGTLKDNAANSDQSVERLGLLEEDQVAEWFTLPSHSAYSAKVPTKRKQRRSSVDTLKESDKETDTFTFEASCFGDPFENDGARPAIHQYFTQEDSSEEEQEDKTTQPISSSPIESLSVKRRHKKKHSKKKKKKHDKKRKKEKRKREESSSEKKKRHKKKRKVSS</sequence>
<keyword evidence="1" id="KW-0240">DNA-directed RNA polymerase</keyword>
<keyword evidence="2" id="KW-0804">Transcription</keyword>
<dbReference type="Gene3D" id="3.30.1490.120">
    <property type="entry name" value="RNA polymerase Rpb7-like, N-terminal domain"/>
    <property type="match status" value="1"/>
</dbReference>
<organism evidence="4 5">
    <name type="scientific">Galdieria yellowstonensis</name>
    <dbReference type="NCBI Taxonomy" id="3028027"/>
    <lineage>
        <taxon>Eukaryota</taxon>
        <taxon>Rhodophyta</taxon>
        <taxon>Bangiophyceae</taxon>
        <taxon>Galdieriales</taxon>
        <taxon>Galdieriaceae</taxon>
        <taxon>Galdieria</taxon>
    </lineage>
</organism>
<evidence type="ECO:0000256" key="2">
    <source>
        <dbReference type="ARBA" id="ARBA00023163"/>
    </source>
</evidence>
<proteinExistence type="predicted"/>
<dbReference type="EMBL" id="JANCYU010000067">
    <property type="protein sequence ID" value="KAK4528669.1"/>
    <property type="molecule type" value="Genomic_DNA"/>
</dbReference>
<dbReference type="AlphaFoldDB" id="A0AAV9IN27"/>
<name>A0AAV9IN27_9RHOD</name>
<evidence type="ECO:0008006" key="6">
    <source>
        <dbReference type="Google" id="ProtNLM"/>
    </source>
</evidence>
<dbReference type="Gene3D" id="2.40.50.1060">
    <property type="match status" value="1"/>
</dbReference>
<evidence type="ECO:0000313" key="4">
    <source>
        <dbReference type="EMBL" id="KAK4528669.1"/>
    </source>
</evidence>
<feature type="region of interest" description="Disordered" evidence="3">
    <location>
        <begin position="270"/>
        <end position="344"/>
    </location>
</feature>